<dbReference type="PANTHER" id="PTHR15160">
    <property type="entry name" value="VON HIPPEL-LINDAU PROTEIN"/>
    <property type="match status" value="1"/>
</dbReference>
<evidence type="ECO:0000313" key="3">
    <source>
        <dbReference type="Proteomes" id="UP000315700"/>
    </source>
</evidence>
<dbReference type="Proteomes" id="UP000315700">
    <property type="component" value="Chromosome"/>
</dbReference>
<gene>
    <name evidence="2" type="ORF">Pan44_43480</name>
</gene>
<keyword evidence="3" id="KW-1185">Reference proteome</keyword>
<dbReference type="EMBL" id="CP036271">
    <property type="protein sequence ID" value="QDT56295.1"/>
    <property type="molecule type" value="Genomic_DNA"/>
</dbReference>
<accession>A0A517SJJ4</accession>
<dbReference type="InterPro" id="IPR003729">
    <property type="entry name" value="Bi_nuclease_dom"/>
</dbReference>
<evidence type="ECO:0000313" key="2">
    <source>
        <dbReference type="EMBL" id="QDT56295.1"/>
    </source>
</evidence>
<dbReference type="Gene3D" id="3.10.690.10">
    <property type="entry name" value="Bifunctional nuclease domain"/>
    <property type="match status" value="1"/>
</dbReference>
<protein>
    <recommendedName>
        <fullName evidence="1">BFN domain-containing protein</fullName>
    </recommendedName>
</protein>
<dbReference type="PROSITE" id="PS51658">
    <property type="entry name" value="BFN"/>
    <property type="match status" value="1"/>
</dbReference>
<dbReference type="InterPro" id="IPR036104">
    <property type="entry name" value="BFN_sf"/>
</dbReference>
<dbReference type="KEGG" id="ccos:Pan44_43480"/>
<dbReference type="RefSeq" id="WP_145033556.1">
    <property type="nucleotide sequence ID" value="NZ_CP036271.1"/>
</dbReference>
<sequence length="132" mass="14872">MLVQMELARIIISEINDQQIVFLKEVDGPRSFPIVIGMFEATSIDRRIQGNVPPRPLTHDLLKSTITALGGDLQDVVITSLQEHIYYAVIRIRKDGELVEVDCRPSDALALAVHYEPHAEIYVHEDVLGELE</sequence>
<dbReference type="Pfam" id="PF02577">
    <property type="entry name" value="BFN_dom"/>
    <property type="match status" value="1"/>
</dbReference>
<evidence type="ECO:0000259" key="1">
    <source>
        <dbReference type="PROSITE" id="PS51658"/>
    </source>
</evidence>
<reference evidence="2 3" key="1">
    <citation type="submission" date="2019-02" db="EMBL/GenBank/DDBJ databases">
        <title>Deep-cultivation of Planctomycetes and their phenomic and genomic characterization uncovers novel biology.</title>
        <authorList>
            <person name="Wiegand S."/>
            <person name="Jogler M."/>
            <person name="Boedeker C."/>
            <person name="Pinto D."/>
            <person name="Vollmers J."/>
            <person name="Rivas-Marin E."/>
            <person name="Kohn T."/>
            <person name="Peeters S.H."/>
            <person name="Heuer A."/>
            <person name="Rast P."/>
            <person name="Oberbeckmann S."/>
            <person name="Bunk B."/>
            <person name="Jeske O."/>
            <person name="Meyerdierks A."/>
            <person name="Storesund J.E."/>
            <person name="Kallscheuer N."/>
            <person name="Luecker S."/>
            <person name="Lage O.M."/>
            <person name="Pohl T."/>
            <person name="Merkel B.J."/>
            <person name="Hornburger P."/>
            <person name="Mueller R.-W."/>
            <person name="Bruemmer F."/>
            <person name="Labrenz M."/>
            <person name="Spormann A.M."/>
            <person name="Op den Camp H."/>
            <person name="Overmann J."/>
            <person name="Amann R."/>
            <person name="Jetten M.S.M."/>
            <person name="Mascher T."/>
            <person name="Medema M.H."/>
            <person name="Devos D.P."/>
            <person name="Kaster A.-K."/>
            <person name="Ovreas L."/>
            <person name="Rohde M."/>
            <person name="Galperin M.Y."/>
            <person name="Jogler C."/>
        </authorList>
    </citation>
    <scope>NUCLEOTIDE SEQUENCE [LARGE SCALE GENOMIC DNA]</scope>
    <source>
        <strain evidence="2 3">Pan44</strain>
    </source>
</reference>
<dbReference type="PANTHER" id="PTHR15160:SF1">
    <property type="entry name" value="VON HIPPEL-LINDAU DISEASE TUMOR SUPPRESSOR"/>
    <property type="match status" value="1"/>
</dbReference>
<dbReference type="OrthoDB" id="9788698at2"/>
<dbReference type="AlphaFoldDB" id="A0A517SJJ4"/>
<dbReference type="SUPFAM" id="SSF103256">
    <property type="entry name" value="Hypothetical protein TM0160"/>
    <property type="match status" value="1"/>
</dbReference>
<proteinExistence type="predicted"/>
<name>A0A517SJJ4_9PLAN</name>
<dbReference type="InParanoid" id="A0A517SJJ4"/>
<dbReference type="GO" id="GO:0004518">
    <property type="term" value="F:nuclease activity"/>
    <property type="evidence" value="ECO:0007669"/>
    <property type="project" value="InterPro"/>
</dbReference>
<feature type="domain" description="BFN" evidence="1">
    <location>
        <begin position="2"/>
        <end position="132"/>
    </location>
</feature>
<organism evidence="2 3">
    <name type="scientific">Caulifigura coniformis</name>
    <dbReference type="NCBI Taxonomy" id="2527983"/>
    <lineage>
        <taxon>Bacteria</taxon>
        <taxon>Pseudomonadati</taxon>
        <taxon>Planctomycetota</taxon>
        <taxon>Planctomycetia</taxon>
        <taxon>Planctomycetales</taxon>
        <taxon>Planctomycetaceae</taxon>
        <taxon>Caulifigura</taxon>
    </lineage>
</organism>